<dbReference type="EC" id="4.2.3.1" evidence="4 11"/>
<evidence type="ECO:0000256" key="7">
    <source>
        <dbReference type="ARBA" id="ARBA00022697"/>
    </source>
</evidence>
<dbReference type="AlphaFoldDB" id="A0A1F6ANL8"/>
<dbReference type="Pfam" id="PF00291">
    <property type="entry name" value="PALP"/>
    <property type="match status" value="1"/>
</dbReference>
<dbReference type="GO" id="GO:0006567">
    <property type="term" value="P:L-threonine catabolic process"/>
    <property type="evidence" value="ECO:0007669"/>
    <property type="project" value="TreeGrafter"/>
</dbReference>
<dbReference type="GO" id="GO:0009097">
    <property type="term" value="P:isoleucine biosynthetic process"/>
    <property type="evidence" value="ECO:0007669"/>
    <property type="project" value="TreeGrafter"/>
</dbReference>
<dbReference type="InterPro" id="IPR036052">
    <property type="entry name" value="TrpB-like_PALP_sf"/>
</dbReference>
<accession>A0A1F6ANL8</accession>
<dbReference type="Proteomes" id="UP000176609">
    <property type="component" value="Unassembled WGS sequence"/>
</dbReference>
<evidence type="ECO:0000256" key="10">
    <source>
        <dbReference type="ARBA" id="ARBA00049144"/>
    </source>
</evidence>
<comment type="pathway">
    <text evidence="2">Amino-acid biosynthesis; L-threonine biosynthesis; L-threonine from L-aspartate: step 5/5.</text>
</comment>
<comment type="similarity">
    <text evidence="3">Belongs to the threonine synthase family.</text>
</comment>
<evidence type="ECO:0000313" key="15">
    <source>
        <dbReference type="Proteomes" id="UP000176609"/>
    </source>
</evidence>
<dbReference type="GO" id="GO:0004795">
    <property type="term" value="F:threonine synthase activity"/>
    <property type="evidence" value="ECO:0007669"/>
    <property type="project" value="UniProtKB-UniRule"/>
</dbReference>
<evidence type="ECO:0000256" key="5">
    <source>
        <dbReference type="ARBA" id="ARBA00018679"/>
    </source>
</evidence>
<dbReference type="FunFam" id="3.40.50.1100:FF:000013">
    <property type="entry name" value="Threonine synthase"/>
    <property type="match status" value="1"/>
</dbReference>
<feature type="domain" description="Tryptophan synthase beta chain-like PALP" evidence="13">
    <location>
        <begin position="103"/>
        <end position="387"/>
    </location>
</feature>
<organism evidence="14 15">
    <name type="scientific">Candidatus Gottesmanbacteria bacterium RIFCSPLOWO2_01_FULL_39_12b</name>
    <dbReference type="NCBI Taxonomy" id="1798388"/>
    <lineage>
        <taxon>Bacteria</taxon>
        <taxon>Candidatus Gottesmaniibacteriota</taxon>
    </lineage>
</organism>
<keyword evidence="7" id="KW-0791">Threonine biosynthesis</keyword>
<keyword evidence="8 12" id="KW-0663">Pyridoxal phosphate</keyword>
<dbReference type="PANTHER" id="PTHR48078">
    <property type="entry name" value="THREONINE DEHYDRATASE, MITOCHONDRIAL-RELATED"/>
    <property type="match status" value="1"/>
</dbReference>
<evidence type="ECO:0000256" key="6">
    <source>
        <dbReference type="ARBA" id="ARBA00022605"/>
    </source>
</evidence>
<dbReference type="Gene3D" id="3.40.50.1100">
    <property type="match status" value="2"/>
</dbReference>
<dbReference type="InterPro" id="IPR004450">
    <property type="entry name" value="Thr_synthase-like"/>
</dbReference>
<evidence type="ECO:0000256" key="11">
    <source>
        <dbReference type="NCBIfam" id="TIGR00260"/>
    </source>
</evidence>
<comment type="catalytic activity">
    <reaction evidence="10">
        <text>O-phospho-L-homoserine + H2O = L-threonine + phosphate</text>
        <dbReference type="Rhea" id="RHEA:10840"/>
        <dbReference type="ChEBI" id="CHEBI:15377"/>
        <dbReference type="ChEBI" id="CHEBI:43474"/>
        <dbReference type="ChEBI" id="CHEBI:57590"/>
        <dbReference type="ChEBI" id="CHEBI:57926"/>
        <dbReference type="EC" id="4.2.3.1"/>
    </reaction>
</comment>
<dbReference type="GO" id="GO:0009088">
    <property type="term" value="P:threonine biosynthetic process"/>
    <property type="evidence" value="ECO:0007669"/>
    <property type="project" value="UniProtKB-UniRule"/>
</dbReference>
<feature type="modified residue" description="N6-(pyridoxal phosphate)lysine" evidence="12">
    <location>
        <position position="123"/>
    </location>
</feature>
<evidence type="ECO:0000256" key="9">
    <source>
        <dbReference type="ARBA" id="ARBA00023239"/>
    </source>
</evidence>
<dbReference type="GO" id="GO:0003941">
    <property type="term" value="F:L-serine ammonia-lyase activity"/>
    <property type="evidence" value="ECO:0007669"/>
    <property type="project" value="TreeGrafter"/>
</dbReference>
<sequence length="433" mass="47800">MNYLKCVSCNITYSTSEVRYRCDCGEILEVKITDWNKLKKNLNKKIFDDRLSSKEFPYQSGVWRYKELVLPVSDKYIITKSEGNTNLYSGLNNNKGFQKITSFVGLQNLHLKHEGENPTGSFKDRGMTVGITQAKVLGVKAVACASTGNTSSSLASYAAAAGLKCFVFLPKGKITTSKLSQSIAYGAVNIQLDGDFDAVMKTVQKVCNEYKIYLLNSINPFRIEGQKTIIFELLQQLDWQIPDWIVLPGGNLGNTSAIGKGLFELKKLGIINKLPRIAIIQAEGANPFYLSFKTGFKKKFEVRARTVASAIRIGNPVSFIKAKKIIEGTNGVVEQVSDQDILDAKAVIDASGIGCEPASAATVAGIKKLVGKKIIKKDHQVAGILTGHILKDPEITLNYHLKKLSGYNSRYANSIFETNTRTISREIRDFLDD</sequence>
<evidence type="ECO:0000259" key="13">
    <source>
        <dbReference type="Pfam" id="PF00291"/>
    </source>
</evidence>
<evidence type="ECO:0000256" key="12">
    <source>
        <dbReference type="PIRSR" id="PIRSR604450-51"/>
    </source>
</evidence>
<dbReference type="InterPro" id="IPR000634">
    <property type="entry name" value="Ser/Thr_deHydtase_PyrdxlP-BS"/>
</dbReference>
<gene>
    <name evidence="14" type="ORF">A2960_04905</name>
</gene>
<comment type="caution">
    <text evidence="14">The sequence shown here is derived from an EMBL/GenBank/DDBJ whole genome shotgun (WGS) entry which is preliminary data.</text>
</comment>
<dbReference type="InterPro" id="IPR001926">
    <property type="entry name" value="TrpB-like_PALP"/>
</dbReference>
<dbReference type="SUPFAM" id="SSF53686">
    <property type="entry name" value="Tryptophan synthase beta subunit-like PLP-dependent enzymes"/>
    <property type="match status" value="1"/>
</dbReference>
<dbReference type="NCBIfam" id="TIGR00260">
    <property type="entry name" value="thrC"/>
    <property type="match status" value="1"/>
</dbReference>
<evidence type="ECO:0000256" key="2">
    <source>
        <dbReference type="ARBA" id="ARBA00004979"/>
    </source>
</evidence>
<evidence type="ECO:0000256" key="4">
    <source>
        <dbReference type="ARBA" id="ARBA00013028"/>
    </source>
</evidence>
<evidence type="ECO:0000256" key="8">
    <source>
        <dbReference type="ARBA" id="ARBA00022898"/>
    </source>
</evidence>
<dbReference type="GO" id="GO:0004794">
    <property type="term" value="F:threonine deaminase activity"/>
    <property type="evidence" value="ECO:0007669"/>
    <property type="project" value="TreeGrafter"/>
</dbReference>
<dbReference type="GO" id="GO:0030170">
    <property type="term" value="F:pyridoxal phosphate binding"/>
    <property type="evidence" value="ECO:0007669"/>
    <property type="project" value="InterPro"/>
</dbReference>
<evidence type="ECO:0000256" key="3">
    <source>
        <dbReference type="ARBA" id="ARBA00005517"/>
    </source>
</evidence>
<dbReference type="PROSITE" id="PS00165">
    <property type="entry name" value="DEHYDRATASE_SER_THR"/>
    <property type="match status" value="1"/>
</dbReference>
<dbReference type="GO" id="GO:0006565">
    <property type="term" value="P:L-serine catabolic process"/>
    <property type="evidence" value="ECO:0007669"/>
    <property type="project" value="TreeGrafter"/>
</dbReference>
<dbReference type="CDD" id="cd01563">
    <property type="entry name" value="Thr-synth_1"/>
    <property type="match status" value="1"/>
</dbReference>
<dbReference type="UniPathway" id="UPA00050">
    <property type="reaction ID" value="UER00065"/>
</dbReference>
<comment type="cofactor">
    <cofactor evidence="1 12">
        <name>pyridoxal 5'-phosphate</name>
        <dbReference type="ChEBI" id="CHEBI:597326"/>
    </cofactor>
</comment>
<proteinExistence type="inferred from homology"/>
<evidence type="ECO:0000256" key="1">
    <source>
        <dbReference type="ARBA" id="ARBA00001933"/>
    </source>
</evidence>
<dbReference type="EMBL" id="MFJR01000012">
    <property type="protein sequence ID" value="OGG26284.1"/>
    <property type="molecule type" value="Genomic_DNA"/>
</dbReference>
<name>A0A1F6ANL8_9BACT</name>
<dbReference type="PANTHER" id="PTHR48078:SF6">
    <property type="entry name" value="L-THREONINE DEHYDRATASE CATABOLIC TDCB"/>
    <property type="match status" value="1"/>
</dbReference>
<keyword evidence="9" id="KW-0456">Lyase</keyword>
<reference evidence="14 15" key="1">
    <citation type="journal article" date="2016" name="Nat. Commun.">
        <title>Thousands of microbial genomes shed light on interconnected biogeochemical processes in an aquifer system.</title>
        <authorList>
            <person name="Anantharaman K."/>
            <person name="Brown C.T."/>
            <person name="Hug L.A."/>
            <person name="Sharon I."/>
            <person name="Castelle C.J."/>
            <person name="Probst A.J."/>
            <person name="Thomas B.C."/>
            <person name="Singh A."/>
            <person name="Wilkins M.J."/>
            <person name="Karaoz U."/>
            <person name="Brodie E.L."/>
            <person name="Williams K.H."/>
            <person name="Hubbard S.S."/>
            <person name="Banfield J.F."/>
        </authorList>
    </citation>
    <scope>NUCLEOTIDE SEQUENCE [LARGE SCALE GENOMIC DNA]</scope>
</reference>
<keyword evidence="6" id="KW-0028">Amino-acid biosynthesis</keyword>
<evidence type="ECO:0000313" key="14">
    <source>
        <dbReference type="EMBL" id="OGG26284.1"/>
    </source>
</evidence>
<dbReference type="InterPro" id="IPR050147">
    <property type="entry name" value="Ser/Thr_Dehydratase"/>
</dbReference>
<protein>
    <recommendedName>
        <fullName evidence="5 11">Threonine synthase</fullName>
        <ecNumber evidence="4 11">4.2.3.1</ecNumber>
    </recommendedName>
</protein>